<dbReference type="EMBL" id="BAAAHP010000191">
    <property type="protein sequence ID" value="GAA0898130.1"/>
    <property type="molecule type" value="Genomic_DNA"/>
</dbReference>
<dbReference type="PANTHER" id="PTHR43618">
    <property type="entry name" value="7-ALPHA-HYDROXYSTEROID DEHYDROGENASE"/>
    <property type="match status" value="1"/>
</dbReference>
<dbReference type="Proteomes" id="UP001499967">
    <property type="component" value="Unassembled WGS sequence"/>
</dbReference>
<evidence type="ECO:0000256" key="2">
    <source>
        <dbReference type="ARBA" id="ARBA00022857"/>
    </source>
</evidence>
<name>A0ABP3YQQ7_9PSEU</name>
<protein>
    <recommendedName>
        <fullName evidence="6">Short subunit dehydrogenase</fullName>
    </recommendedName>
</protein>
<dbReference type="InterPro" id="IPR002347">
    <property type="entry name" value="SDR_fam"/>
</dbReference>
<comment type="caution">
    <text evidence="4">The sequence shown here is derived from an EMBL/GenBank/DDBJ whole genome shotgun (WGS) entry which is preliminary data.</text>
</comment>
<keyword evidence="3" id="KW-0560">Oxidoreductase</keyword>
<sequence length="130" mass="12633">MVTGGGSGIGRAVAADLAERGADVLVVGRRADALAGTAARHPGIRTHVADVARPGDVEGIVAAALAGRGRLDVLVNNAGMGRPAALGGITAGDAATMWGTNVLGPVLLTQAALPHLASASPGAGKPHSRP</sequence>
<keyword evidence="5" id="KW-1185">Reference proteome</keyword>
<dbReference type="InterPro" id="IPR052178">
    <property type="entry name" value="Sec_Metab_Biosynth_SDR"/>
</dbReference>
<dbReference type="CDD" id="cd05233">
    <property type="entry name" value="SDR_c"/>
    <property type="match status" value="1"/>
</dbReference>
<dbReference type="PANTHER" id="PTHR43618:SF8">
    <property type="entry name" value="7ALPHA-HYDROXYSTEROID DEHYDROGENASE"/>
    <property type="match status" value="1"/>
</dbReference>
<dbReference type="InterPro" id="IPR036291">
    <property type="entry name" value="NAD(P)-bd_dom_sf"/>
</dbReference>
<dbReference type="Pfam" id="PF00106">
    <property type="entry name" value="adh_short"/>
    <property type="match status" value="1"/>
</dbReference>
<dbReference type="Gene3D" id="3.40.50.720">
    <property type="entry name" value="NAD(P)-binding Rossmann-like Domain"/>
    <property type="match status" value="1"/>
</dbReference>
<reference evidence="5" key="1">
    <citation type="journal article" date="2019" name="Int. J. Syst. Evol. Microbiol.">
        <title>The Global Catalogue of Microorganisms (GCM) 10K type strain sequencing project: providing services to taxonomists for standard genome sequencing and annotation.</title>
        <authorList>
            <consortium name="The Broad Institute Genomics Platform"/>
            <consortium name="The Broad Institute Genome Sequencing Center for Infectious Disease"/>
            <person name="Wu L."/>
            <person name="Ma J."/>
        </authorList>
    </citation>
    <scope>NUCLEOTIDE SEQUENCE [LARGE SCALE GENOMIC DNA]</scope>
    <source>
        <strain evidence="5">JCM 11117</strain>
    </source>
</reference>
<evidence type="ECO:0000313" key="5">
    <source>
        <dbReference type="Proteomes" id="UP001499967"/>
    </source>
</evidence>
<dbReference type="InterPro" id="IPR003560">
    <property type="entry name" value="DHB_DH"/>
</dbReference>
<proteinExistence type="inferred from homology"/>
<evidence type="ECO:0000256" key="3">
    <source>
        <dbReference type="ARBA" id="ARBA00023002"/>
    </source>
</evidence>
<keyword evidence="2" id="KW-0521">NADP</keyword>
<dbReference type="PRINTS" id="PR01397">
    <property type="entry name" value="DHBDHDRGNASE"/>
</dbReference>
<gene>
    <name evidence="4" type="ORF">GCM10009559_60000</name>
</gene>
<evidence type="ECO:0000313" key="4">
    <source>
        <dbReference type="EMBL" id="GAA0898130.1"/>
    </source>
</evidence>
<comment type="similarity">
    <text evidence="1">Belongs to the short-chain dehydrogenases/reductases (SDR) family.</text>
</comment>
<organism evidence="4 5">
    <name type="scientific">Pseudonocardia zijingensis</name>
    <dbReference type="NCBI Taxonomy" id="153376"/>
    <lineage>
        <taxon>Bacteria</taxon>
        <taxon>Bacillati</taxon>
        <taxon>Actinomycetota</taxon>
        <taxon>Actinomycetes</taxon>
        <taxon>Pseudonocardiales</taxon>
        <taxon>Pseudonocardiaceae</taxon>
        <taxon>Pseudonocardia</taxon>
    </lineage>
</organism>
<evidence type="ECO:0008006" key="6">
    <source>
        <dbReference type="Google" id="ProtNLM"/>
    </source>
</evidence>
<evidence type="ECO:0000256" key="1">
    <source>
        <dbReference type="ARBA" id="ARBA00006484"/>
    </source>
</evidence>
<accession>A0ABP3YQQ7</accession>
<dbReference type="SUPFAM" id="SSF51735">
    <property type="entry name" value="NAD(P)-binding Rossmann-fold domains"/>
    <property type="match status" value="1"/>
</dbReference>